<dbReference type="OrthoDB" id="3034312at2"/>
<name>A0A5C4XQ72_9DEIO</name>
<protein>
    <submittedName>
        <fullName evidence="2">DUF2971 domain-containing protein</fullName>
    </submittedName>
</protein>
<keyword evidence="4" id="KW-1185">Reference proteome</keyword>
<accession>A0A5C4XQ72</accession>
<dbReference type="EMBL" id="VDMO01000039">
    <property type="protein sequence ID" value="TNM64704.1"/>
    <property type="molecule type" value="Genomic_DNA"/>
</dbReference>
<sequence>MVRDPSTVLAEIEPHVEQMAGIPAALRSLYHYTTLGGFKGIIESGSIWATNSNYLNDKHEIVHGFDLLGTMSGDIRASAFHSEELIDFIRQVAGMDVNAILSPNYIVSFSEHGNQLSQWRGYGSSGNGVSVRFNLSALKSYYEVYQANLGDHRMRKATVDYCALALQSAFARMKDGSFREEAEVRAFYVISLKEAQIEFREARNMLVPYIVVKSSDGARMPIEEVIVGPTSDFHLSRFSLQKFLEKHGYGEVKITSSDIPFRPG</sequence>
<dbReference type="Proteomes" id="UP000629870">
    <property type="component" value="Unassembled WGS sequence"/>
</dbReference>
<reference evidence="1 4" key="2">
    <citation type="submission" date="2020-08" db="EMBL/GenBank/DDBJ databases">
        <title>Genomic Encyclopedia of Type Strains, Phase IV (KMG-IV): sequencing the most valuable type-strain genomes for metagenomic binning, comparative biology and taxonomic classification.</title>
        <authorList>
            <person name="Goeker M."/>
        </authorList>
    </citation>
    <scope>NUCLEOTIDE SEQUENCE [LARGE SCALE GENOMIC DNA]</scope>
    <source>
        <strain evidence="1 4">DSM 12027</strain>
    </source>
</reference>
<evidence type="ECO:0000313" key="3">
    <source>
        <dbReference type="Proteomes" id="UP000313988"/>
    </source>
</evidence>
<dbReference type="AlphaFoldDB" id="A0A5C4XQ72"/>
<dbReference type="RefSeq" id="WP_139404864.1">
    <property type="nucleotide sequence ID" value="NZ_JACHEW010000042.1"/>
</dbReference>
<reference evidence="2 3" key="1">
    <citation type="submission" date="2019-06" db="EMBL/GenBank/DDBJ databases">
        <title>Genome sequence of Deinococcus radiopugnans ATCC 19172.</title>
        <authorList>
            <person name="Maclea K.S."/>
            <person name="Maynard C.R."/>
        </authorList>
    </citation>
    <scope>NUCLEOTIDE SEQUENCE [LARGE SCALE GENOMIC DNA]</scope>
    <source>
        <strain evidence="2 3">ATCC 19172</strain>
    </source>
</reference>
<proteinExistence type="predicted"/>
<evidence type="ECO:0000313" key="1">
    <source>
        <dbReference type="EMBL" id="MBB6018777.1"/>
    </source>
</evidence>
<dbReference type="EMBL" id="JACHEW010000042">
    <property type="protein sequence ID" value="MBB6018777.1"/>
    <property type="molecule type" value="Genomic_DNA"/>
</dbReference>
<evidence type="ECO:0000313" key="4">
    <source>
        <dbReference type="Proteomes" id="UP000629870"/>
    </source>
</evidence>
<comment type="caution">
    <text evidence="2">The sequence shown here is derived from an EMBL/GenBank/DDBJ whole genome shotgun (WGS) entry which is preliminary data.</text>
</comment>
<dbReference type="Proteomes" id="UP000313988">
    <property type="component" value="Unassembled WGS sequence"/>
</dbReference>
<gene>
    <name evidence="2" type="ORF">FHR04_19535</name>
    <name evidence="1" type="ORF">HNQ04_004058</name>
</gene>
<organism evidence="2 3">
    <name type="scientific">Deinococcus radiopugnans ATCC 19172</name>
    <dbReference type="NCBI Taxonomy" id="585398"/>
    <lineage>
        <taxon>Bacteria</taxon>
        <taxon>Thermotogati</taxon>
        <taxon>Deinococcota</taxon>
        <taxon>Deinococci</taxon>
        <taxon>Deinococcales</taxon>
        <taxon>Deinococcaceae</taxon>
        <taxon>Deinococcus</taxon>
    </lineage>
</organism>
<evidence type="ECO:0000313" key="2">
    <source>
        <dbReference type="EMBL" id="TNM64704.1"/>
    </source>
</evidence>